<gene>
    <name evidence="3" type="ORF">B0H66DRAFT_148673</name>
</gene>
<protein>
    <submittedName>
        <fullName evidence="3">Meiotically up-regulated gene 113-domain-containing protein</fullName>
    </submittedName>
</protein>
<feature type="compositionally biased region" description="Pro residues" evidence="1">
    <location>
        <begin position="188"/>
        <end position="201"/>
    </location>
</feature>
<dbReference type="AlphaFoldDB" id="A0AAE0IJJ9"/>
<proteinExistence type="predicted"/>
<comment type="caution">
    <text evidence="3">The sequence shown here is derived from an EMBL/GenBank/DDBJ whole genome shotgun (WGS) entry which is preliminary data.</text>
</comment>
<dbReference type="SMART" id="SM00974">
    <property type="entry name" value="T5orf172"/>
    <property type="match status" value="1"/>
</dbReference>
<dbReference type="Proteomes" id="UP001283341">
    <property type="component" value="Unassembled WGS sequence"/>
</dbReference>
<feature type="compositionally biased region" description="Basic and acidic residues" evidence="1">
    <location>
        <begin position="694"/>
        <end position="703"/>
    </location>
</feature>
<feature type="compositionally biased region" description="Pro residues" evidence="1">
    <location>
        <begin position="403"/>
        <end position="414"/>
    </location>
</feature>
<feature type="region of interest" description="Disordered" evidence="1">
    <location>
        <begin position="1"/>
        <end position="163"/>
    </location>
</feature>
<evidence type="ECO:0000256" key="1">
    <source>
        <dbReference type="SAM" id="MobiDB-lite"/>
    </source>
</evidence>
<evidence type="ECO:0000313" key="3">
    <source>
        <dbReference type="EMBL" id="KAK3326174.1"/>
    </source>
</evidence>
<dbReference type="PANTHER" id="PTHR28094">
    <property type="entry name" value="MEIOTICALLY UP-REGULATED GENE 113 PROTEIN"/>
    <property type="match status" value="1"/>
</dbReference>
<dbReference type="EMBL" id="JAUEDM010000002">
    <property type="protein sequence ID" value="KAK3326174.1"/>
    <property type="molecule type" value="Genomic_DNA"/>
</dbReference>
<feature type="domain" description="Bacteriophage T5 Orf172 DNA-binding" evidence="2">
    <location>
        <begin position="520"/>
        <end position="626"/>
    </location>
</feature>
<reference evidence="3" key="1">
    <citation type="journal article" date="2023" name="Mol. Phylogenet. Evol.">
        <title>Genome-scale phylogeny and comparative genomics of the fungal order Sordariales.</title>
        <authorList>
            <person name="Hensen N."/>
            <person name="Bonometti L."/>
            <person name="Westerberg I."/>
            <person name="Brannstrom I.O."/>
            <person name="Guillou S."/>
            <person name="Cros-Aarteil S."/>
            <person name="Calhoun S."/>
            <person name="Haridas S."/>
            <person name="Kuo A."/>
            <person name="Mondo S."/>
            <person name="Pangilinan J."/>
            <person name="Riley R."/>
            <person name="LaButti K."/>
            <person name="Andreopoulos B."/>
            <person name="Lipzen A."/>
            <person name="Chen C."/>
            <person name="Yan M."/>
            <person name="Daum C."/>
            <person name="Ng V."/>
            <person name="Clum A."/>
            <person name="Steindorff A."/>
            <person name="Ohm R.A."/>
            <person name="Martin F."/>
            <person name="Silar P."/>
            <person name="Natvig D.O."/>
            <person name="Lalanne C."/>
            <person name="Gautier V."/>
            <person name="Ament-Velasquez S.L."/>
            <person name="Kruys A."/>
            <person name="Hutchinson M.I."/>
            <person name="Powell A.J."/>
            <person name="Barry K."/>
            <person name="Miller A.N."/>
            <person name="Grigoriev I.V."/>
            <person name="Debuchy R."/>
            <person name="Gladieux P."/>
            <person name="Hiltunen Thoren M."/>
            <person name="Johannesson H."/>
        </authorList>
    </citation>
    <scope>NUCLEOTIDE SEQUENCE</scope>
    <source>
        <strain evidence="3">CBS 118394</strain>
    </source>
</reference>
<feature type="compositionally biased region" description="Low complexity" evidence="1">
    <location>
        <begin position="415"/>
        <end position="427"/>
    </location>
</feature>
<dbReference type="Pfam" id="PF10544">
    <property type="entry name" value="T5orf172"/>
    <property type="match status" value="1"/>
</dbReference>
<feature type="compositionally biased region" description="Low complexity" evidence="1">
    <location>
        <begin position="75"/>
        <end position="88"/>
    </location>
</feature>
<feature type="region of interest" description="Disordered" evidence="1">
    <location>
        <begin position="182"/>
        <end position="433"/>
    </location>
</feature>
<organism evidence="3 4">
    <name type="scientific">Apodospora peruviana</name>
    <dbReference type="NCBI Taxonomy" id="516989"/>
    <lineage>
        <taxon>Eukaryota</taxon>
        <taxon>Fungi</taxon>
        <taxon>Dikarya</taxon>
        <taxon>Ascomycota</taxon>
        <taxon>Pezizomycotina</taxon>
        <taxon>Sordariomycetes</taxon>
        <taxon>Sordariomycetidae</taxon>
        <taxon>Sordariales</taxon>
        <taxon>Lasiosphaeriaceae</taxon>
        <taxon>Apodospora</taxon>
    </lineage>
</organism>
<feature type="compositionally biased region" description="Low complexity" evidence="1">
    <location>
        <begin position="36"/>
        <end position="56"/>
    </location>
</feature>
<evidence type="ECO:0000313" key="4">
    <source>
        <dbReference type="Proteomes" id="UP001283341"/>
    </source>
</evidence>
<feature type="compositionally biased region" description="Low complexity" evidence="1">
    <location>
        <begin position="652"/>
        <end position="663"/>
    </location>
</feature>
<dbReference type="InterPro" id="IPR053006">
    <property type="entry name" value="Meiosis_regulatory"/>
</dbReference>
<keyword evidence="4" id="KW-1185">Reference proteome</keyword>
<feature type="compositionally biased region" description="Basic and acidic residues" evidence="1">
    <location>
        <begin position="327"/>
        <end position="337"/>
    </location>
</feature>
<dbReference type="PANTHER" id="PTHR28094:SF2">
    <property type="entry name" value="BACTERIOPHAGE T5 ORF172 DNA-BINDING DOMAIN-CONTAINING PROTEIN"/>
    <property type="match status" value="1"/>
</dbReference>
<feature type="compositionally biased region" description="Basic and acidic residues" evidence="1">
    <location>
        <begin position="126"/>
        <end position="139"/>
    </location>
</feature>
<feature type="region of interest" description="Disordered" evidence="1">
    <location>
        <begin position="634"/>
        <end position="711"/>
    </location>
</feature>
<feature type="compositionally biased region" description="Polar residues" evidence="1">
    <location>
        <begin position="18"/>
        <end position="31"/>
    </location>
</feature>
<reference evidence="3" key="2">
    <citation type="submission" date="2023-06" db="EMBL/GenBank/DDBJ databases">
        <authorList>
            <consortium name="Lawrence Berkeley National Laboratory"/>
            <person name="Haridas S."/>
            <person name="Hensen N."/>
            <person name="Bonometti L."/>
            <person name="Westerberg I."/>
            <person name="Brannstrom I.O."/>
            <person name="Guillou S."/>
            <person name="Cros-Aarteil S."/>
            <person name="Calhoun S."/>
            <person name="Kuo A."/>
            <person name="Mondo S."/>
            <person name="Pangilinan J."/>
            <person name="Riley R."/>
            <person name="Labutti K."/>
            <person name="Andreopoulos B."/>
            <person name="Lipzen A."/>
            <person name="Chen C."/>
            <person name="Yanf M."/>
            <person name="Daum C."/>
            <person name="Ng V."/>
            <person name="Clum A."/>
            <person name="Steindorff A."/>
            <person name="Ohm R."/>
            <person name="Martin F."/>
            <person name="Silar P."/>
            <person name="Natvig D."/>
            <person name="Lalanne C."/>
            <person name="Gautier V."/>
            <person name="Ament-Velasquez S.L."/>
            <person name="Kruys A."/>
            <person name="Hutchinson M.I."/>
            <person name="Powell A.J."/>
            <person name="Barry K."/>
            <person name="Miller A.N."/>
            <person name="Grigoriev I.V."/>
            <person name="Debuchy R."/>
            <person name="Gladieux P."/>
            <person name="Thoren M.H."/>
            <person name="Johannesson H."/>
        </authorList>
    </citation>
    <scope>NUCLEOTIDE SEQUENCE</scope>
    <source>
        <strain evidence="3">CBS 118394</strain>
    </source>
</reference>
<accession>A0AAE0IJJ9</accession>
<name>A0AAE0IJJ9_9PEZI</name>
<dbReference type="InterPro" id="IPR018306">
    <property type="entry name" value="Phage_T5_Orf172_DNA-bd"/>
</dbReference>
<sequence>MPFFPGTPESLLERSDSKNPLTTCRGITSSGRPCRRPITITSSESSPTSRPKPTTLRVDDPSDEDLYCWQHKEQASASAKSSPGPGASHTPILEQRTSVDELADRLNLISTTPTKPTKPAKRAKPVKMEKSYGYDDRPHNGYANGYADTGGRRPPPSGAAGPKPMTRIPFLCCWIPVADETPTATRPVPLPVQPASRPPPRSGGRKMGNPDPYYEPPVPGRQSGNAYQRPMDGGDNLDGYYSSRNSGRNGGHRRAAVPPGVMKRRADNGSLPEPYPLSQTTPPSRRRQERPHHDGGFDSDSDCGGPRRINPPNSLHPMSRKQPRPPRHSDDRSRPDDYLTDSEQPAPHSLSGGGGRRKPVGYSMDGGDTTEDRRPSGGRIGTQELTPPDSGRASREHRTHSPSPSPSRPPPSISGPPAGRGSRSASATSQSRHQHLDLIRMDLLPLRTIAALTSELAKPVSEGKAGYIYIYFKMPEPATPASEAASAFLADPTTQSLSNARRLGKLLAFFAKGTKDEPQDSNRVALKIGRTDNIQKRMNQWDRQCGDEISLIAWYPELSSAGPSMLPCKVPHPARVEKLIHLELKGLNMWAGNNKMCRCGTQHREWFEVDASRQAGEELDEVVQRWVKMDLDEADAQGQGQGQGPQRPPLPGGAATAPGPGAAEGRRKDHRGPSVSDVFPSTRRPVSDQPPVAEPRRKDREPRLGNGIPRL</sequence>
<evidence type="ECO:0000259" key="2">
    <source>
        <dbReference type="SMART" id="SM00974"/>
    </source>
</evidence>